<evidence type="ECO:0000313" key="2">
    <source>
        <dbReference type="EMBL" id="CAD85250.1"/>
    </source>
</evidence>
<feature type="domain" description="DNA-binding protein H-NS-like C-terminal" evidence="1">
    <location>
        <begin position="54"/>
        <end position="96"/>
    </location>
</feature>
<organism evidence="2 3">
    <name type="scientific">Nitrosomonas europaea (strain ATCC 19718 / CIP 103999 / KCTC 2705 / NBRC 14298)</name>
    <dbReference type="NCBI Taxonomy" id="228410"/>
    <lineage>
        <taxon>Bacteria</taxon>
        <taxon>Pseudomonadati</taxon>
        <taxon>Pseudomonadota</taxon>
        <taxon>Betaproteobacteria</taxon>
        <taxon>Nitrosomonadales</taxon>
        <taxon>Nitrosomonadaceae</taxon>
        <taxon>Nitrosomonas</taxon>
    </lineage>
</organism>
<dbReference type="AlphaFoldDB" id="Q82UX8"/>
<dbReference type="Gene3D" id="4.10.430.10">
    <property type="entry name" value="Histone-like protein H-NS, C-terminal domain"/>
    <property type="match status" value="1"/>
</dbReference>
<gene>
    <name evidence="2" type="ordered locus">NE1339</name>
</gene>
<dbReference type="STRING" id="228410.NE1339"/>
<dbReference type="GO" id="GO:0003677">
    <property type="term" value="F:DNA binding"/>
    <property type="evidence" value="ECO:0007669"/>
    <property type="project" value="InterPro"/>
</dbReference>
<sequence length="96" mass="11111">MKNLTYIEIQEEIKKLQKQANEIRAKEIADIIADIKVKIQLYGITEKDLGFGEKQKKTIFPPLYKKGNRTWSGRGRQPGWIKEHLEAGGNLEELLM</sequence>
<dbReference type="Pfam" id="PF00816">
    <property type="entry name" value="Histone_HNS"/>
    <property type="match status" value="1"/>
</dbReference>
<keyword evidence="3" id="KW-1185">Reference proteome</keyword>
<dbReference type="GeneID" id="87104517"/>
<dbReference type="eggNOG" id="COG2916">
    <property type="taxonomic scope" value="Bacteria"/>
</dbReference>
<proteinExistence type="predicted"/>
<dbReference type="InterPro" id="IPR027444">
    <property type="entry name" value="H-NS_C_dom"/>
</dbReference>
<dbReference type="Proteomes" id="UP000001416">
    <property type="component" value="Chromosome"/>
</dbReference>
<protein>
    <submittedName>
        <fullName evidence="2">H-NS histone family</fullName>
    </submittedName>
</protein>
<dbReference type="SMART" id="SM00528">
    <property type="entry name" value="HNS"/>
    <property type="match status" value="1"/>
</dbReference>
<evidence type="ECO:0000259" key="1">
    <source>
        <dbReference type="SMART" id="SM00528"/>
    </source>
</evidence>
<dbReference type="RefSeq" id="WP_011111917.1">
    <property type="nucleotide sequence ID" value="NC_004757.1"/>
</dbReference>
<dbReference type="HOGENOM" id="CLU_117503_4_1_4"/>
<dbReference type="InterPro" id="IPR037150">
    <property type="entry name" value="H-NS_C_dom_sf"/>
</dbReference>
<evidence type="ECO:0000313" key="3">
    <source>
        <dbReference type="Proteomes" id="UP000001416"/>
    </source>
</evidence>
<dbReference type="KEGG" id="neu:NE1339"/>
<name>Q82UX8_NITEU</name>
<accession>Q82UX8</accession>
<dbReference type="OrthoDB" id="5297879at2"/>
<dbReference type="SUPFAM" id="SSF81273">
    <property type="entry name" value="H-NS histone-like proteins"/>
    <property type="match status" value="1"/>
</dbReference>
<dbReference type="EMBL" id="AL954747">
    <property type="protein sequence ID" value="CAD85250.1"/>
    <property type="molecule type" value="Genomic_DNA"/>
</dbReference>
<reference evidence="2 3" key="1">
    <citation type="journal article" date="2003" name="J. Bacteriol.">
        <title>Complete genome sequence of the ammonia-oxidizing bacterium and obligate chemolithoautotroph Nitrosomonas europaea.</title>
        <authorList>
            <person name="Chain P."/>
            <person name="Lamerdin J."/>
            <person name="Larimer F."/>
            <person name="Regala W."/>
            <person name="Land M."/>
            <person name="Hauser L."/>
            <person name="Hooper A."/>
            <person name="Klotz M."/>
            <person name="Norton J."/>
            <person name="Sayavedra-Soto L."/>
            <person name="Arciero D."/>
            <person name="Hommes N."/>
            <person name="Whittaker M."/>
            <person name="Arp D."/>
        </authorList>
    </citation>
    <scope>NUCLEOTIDE SEQUENCE [LARGE SCALE GENOMIC DNA]</scope>
    <source>
        <strain evidence="3">ATCC 19718 / CIP 103999 / KCTC 2705 / NBRC 14298</strain>
    </source>
</reference>